<keyword evidence="3" id="KW-1185">Reference proteome</keyword>
<organism evidence="2 3">
    <name type="scientific">Thelohanellus kitauei</name>
    <name type="common">Myxosporean</name>
    <dbReference type="NCBI Taxonomy" id="669202"/>
    <lineage>
        <taxon>Eukaryota</taxon>
        <taxon>Metazoa</taxon>
        <taxon>Cnidaria</taxon>
        <taxon>Myxozoa</taxon>
        <taxon>Myxosporea</taxon>
        <taxon>Bivalvulida</taxon>
        <taxon>Platysporina</taxon>
        <taxon>Myxobolidae</taxon>
        <taxon>Thelohanellus</taxon>
    </lineage>
</organism>
<dbReference type="EMBL" id="JWZT01000033">
    <property type="protein sequence ID" value="KII75104.1"/>
    <property type="molecule type" value="Genomic_DNA"/>
</dbReference>
<evidence type="ECO:0000256" key="1">
    <source>
        <dbReference type="SAM" id="Phobius"/>
    </source>
</evidence>
<keyword evidence="1" id="KW-0812">Transmembrane</keyword>
<keyword evidence="1" id="KW-1133">Transmembrane helix</keyword>
<dbReference type="Proteomes" id="UP000031668">
    <property type="component" value="Unassembled WGS sequence"/>
</dbReference>
<gene>
    <name evidence="2" type="ORF">RF11_04194</name>
</gene>
<reference evidence="2 3" key="1">
    <citation type="journal article" date="2014" name="Genome Biol. Evol.">
        <title>The genome of the myxosporean Thelohanellus kitauei shows adaptations to nutrient acquisition within its fish host.</title>
        <authorList>
            <person name="Yang Y."/>
            <person name="Xiong J."/>
            <person name="Zhou Z."/>
            <person name="Huo F."/>
            <person name="Miao W."/>
            <person name="Ran C."/>
            <person name="Liu Y."/>
            <person name="Zhang J."/>
            <person name="Feng J."/>
            <person name="Wang M."/>
            <person name="Wang M."/>
            <person name="Wang L."/>
            <person name="Yao B."/>
        </authorList>
    </citation>
    <scope>NUCLEOTIDE SEQUENCE [LARGE SCALE GENOMIC DNA]</scope>
    <source>
        <strain evidence="2">Wuqing</strain>
    </source>
</reference>
<comment type="caution">
    <text evidence="2">The sequence shown here is derived from an EMBL/GenBank/DDBJ whole genome shotgun (WGS) entry which is preliminary data.</text>
</comment>
<dbReference type="AlphaFoldDB" id="A0A0C2JB79"/>
<name>A0A0C2JB79_THEKT</name>
<sequence length="118" mass="13990">MLENNKTEIHLENKIFRIIIFISLYGTLAFIEWYEQKTLNKVIDFTMESELIAETAQTRYVGPKSKWFYFIYDRMNVITKISIIYAIIQRLNNLRISTSPDKKIVDDSKSVALRTIFD</sequence>
<protein>
    <submittedName>
        <fullName evidence="2">Uncharacterized protein</fullName>
    </submittedName>
</protein>
<evidence type="ECO:0000313" key="3">
    <source>
        <dbReference type="Proteomes" id="UP000031668"/>
    </source>
</evidence>
<keyword evidence="1" id="KW-0472">Membrane</keyword>
<feature type="transmembrane region" description="Helical" evidence="1">
    <location>
        <begin position="15"/>
        <end position="34"/>
    </location>
</feature>
<accession>A0A0C2JB79</accession>
<evidence type="ECO:0000313" key="2">
    <source>
        <dbReference type="EMBL" id="KII75104.1"/>
    </source>
</evidence>
<proteinExistence type="predicted"/>